<keyword evidence="3" id="KW-0731">Sigma factor</keyword>
<keyword evidence="5" id="KW-0804">Transcription</keyword>
<evidence type="ECO:0000256" key="1">
    <source>
        <dbReference type="ARBA" id="ARBA00010641"/>
    </source>
</evidence>
<keyword evidence="9" id="KW-1185">Reference proteome</keyword>
<dbReference type="Proteomes" id="UP000293874">
    <property type="component" value="Unassembled WGS sequence"/>
</dbReference>
<evidence type="ECO:0000313" key="8">
    <source>
        <dbReference type="EMBL" id="RZS75107.1"/>
    </source>
</evidence>
<dbReference type="NCBIfam" id="TIGR02937">
    <property type="entry name" value="sigma70-ECF"/>
    <property type="match status" value="1"/>
</dbReference>
<dbReference type="GO" id="GO:0006352">
    <property type="term" value="P:DNA-templated transcription initiation"/>
    <property type="evidence" value="ECO:0007669"/>
    <property type="project" value="InterPro"/>
</dbReference>
<dbReference type="OrthoDB" id="799938at2"/>
<evidence type="ECO:0000256" key="4">
    <source>
        <dbReference type="ARBA" id="ARBA00023125"/>
    </source>
</evidence>
<evidence type="ECO:0000259" key="7">
    <source>
        <dbReference type="Pfam" id="PF08281"/>
    </source>
</evidence>
<protein>
    <submittedName>
        <fullName evidence="8">RNA polymerase ECF family sigma subunit</fullName>
    </submittedName>
</protein>
<dbReference type="PANTHER" id="PTHR43133:SF8">
    <property type="entry name" value="RNA POLYMERASE SIGMA FACTOR HI_1459-RELATED"/>
    <property type="match status" value="1"/>
</dbReference>
<dbReference type="InterPro" id="IPR039425">
    <property type="entry name" value="RNA_pol_sigma-70-like"/>
</dbReference>
<dbReference type="GO" id="GO:0003677">
    <property type="term" value="F:DNA binding"/>
    <property type="evidence" value="ECO:0007669"/>
    <property type="project" value="UniProtKB-KW"/>
</dbReference>
<evidence type="ECO:0000259" key="6">
    <source>
        <dbReference type="Pfam" id="PF04542"/>
    </source>
</evidence>
<dbReference type="InterPro" id="IPR014284">
    <property type="entry name" value="RNA_pol_sigma-70_dom"/>
</dbReference>
<dbReference type="RefSeq" id="WP_158644007.1">
    <property type="nucleotide sequence ID" value="NZ_CP042431.1"/>
</dbReference>
<keyword evidence="2" id="KW-0805">Transcription regulation</keyword>
<dbReference type="AlphaFoldDB" id="A0A4Q7N0K1"/>
<evidence type="ECO:0000256" key="2">
    <source>
        <dbReference type="ARBA" id="ARBA00023015"/>
    </source>
</evidence>
<proteinExistence type="inferred from homology"/>
<evidence type="ECO:0000313" key="9">
    <source>
        <dbReference type="Proteomes" id="UP000293874"/>
    </source>
</evidence>
<dbReference type="Gene3D" id="1.10.10.10">
    <property type="entry name" value="Winged helix-like DNA-binding domain superfamily/Winged helix DNA-binding domain"/>
    <property type="match status" value="1"/>
</dbReference>
<feature type="domain" description="RNA polymerase sigma factor 70 region 4 type 2" evidence="7">
    <location>
        <begin position="126"/>
        <end position="177"/>
    </location>
</feature>
<name>A0A4Q7N0K1_9BACT</name>
<evidence type="ECO:0000256" key="3">
    <source>
        <dbReference type="ARBA" id="ARBA00023082"/>
    </source>
</evidence>
<dbReference type="InterPro" id="IPR013325">
    <property type="entry name" value="RNA_pol_sigma_r2"/>
</dbReference>
<dbReference type="SUPFAM" id="SSF88946">
    <property type="entry name" value="Sigma2 domain of RNA polymerase sigma factors"/>
    <property type="match status" value="1"/>
</dbReference>
<dbReference type="EMBL" id="SGXA01000001">
    <property type="protein sequence ID" value="RZS75107.1"/>
    <property type="molecule type" value="Genomic_DNA"/>
</dbReference>
<comment type="caution">
    <text evidence="8">The sequence shown here is derived from an EMBL/GenBank/DDBJ whole genome shotgun (WGS) entry which is preliminary data.</text>
</comment>
<dbReference type="Gene3D" id="1.10.1740.10">
    <property type="match status" value="1"/>
</dbReference>
<evidence type="ECO:0000256" key="5">
    <source>
        <dbReference type="ARBA" id="ARBA00023163"/>
    </source>
</evidence>
<dbReference type="Pfam" id="PF08281">
    <property type="entry name" value="Sigma70_r4_2"/>
    <property type="match status" value="1"/>
</dbReference>
<dbReference type="SUPFAM" id="SSF88659">
    <property type="entry name" value="Sigma3 and sigma4 domains of RNA polymerase sigma factors"/>
    <property type="match status" value="1"/>
</dbReference>
<dbReference type="InterPro" id="IPR036388">
    <property type="entry name" value="WH-like_DNA-bd_sf"/>
</dbReference>
<comment type="similarity">
    <text evidence="1">Belongs to the sigma-70 factor family. ECF subfamily.</text>
</comment>
<gene>
    <name evidence="8" type="ORF">EV199_0968</name>
</gene>
<dbReference type="InterPro" id="IPR007627">
    <property type="entry name" value="RNA_pol_sigma70_r2"/>
</dbReference>
<keyword evidence="4" id="KW-0238">DNA-binding</keyword>
<reference evidence="8 9" key="1">
    <citation type="submission" date="2019-02" db="EMBL/GenBank/DDBJ databases">
        <title>Genomic Encyclopedia of Type Strains, Phase IV (KMG-IV): sequencing the most valuable type-strain genomes for metagenomic binning, comparative biology and taxonomic classification.</title>
        <authorList>
            <person name="Goeker M."/>
        </authorList>
    </citation>
    <scope>NUCLEOTIDE SEQUENCE [LARGE SCALE GENOMIC DNA]</scope>
    <source>
        <strain evidence="8 9">DSM 18116</strain>
    </source>
</reference>
<feature type="domain" description="RNA polymerase sigma-70 region 2" evidence="6">
    <location>
        <begin position="28"/>
        <end position="94"/>
    </location>
</feature>
<accession>A0A4Q7N0K1</accession>
<organism evidence="8 9">
    <name type="scientific">Pseudobacter ginsenosidimutans</name>
    <dbReference type="NCBI Taxonomy" id="661488"/>
    <lineage>
        <taxon>Bacteria</taxon>
        <taxon>Pseudomonadati</taxon>
        <taxon>Bacteroidota</taxon>
        <taxon>Chitinophagia</taxon>
        <taxon>Chitinophagales</taxon>
        <taxon>Chitinophagaceae</taxon>
        <taxon>Pseudobacter</taxon>
    </lineage>
</organism>
<dbReference type="Pfam" id="PF04542">
    <property type="entry name" value="Sigma70_r2"/>
    <property type="match status" value="1"/>
</dbReference>
<dbReference type="GO" id="GO:0016987">
    <property type="term" value="F:sigma factor activity"/>
    <property type="evidence" value="ECO:0007669"/>
    <property type="project" value="UniProtKB-KW"/>
</dbReference>
<sequence length="199" mass="22954">MDTAYTAYEDTELFRLIAEGDETAFRQLFERYTPRIRPLIRSIIGEEAAVKDLIQDIFLLLWISREKLPDVQHPEKWIFRMVHYRCYKWLRDQGVRSSAKLKLNDTQIAGTANSTLENTLFLETSRLIRQAVQALPAQARKVYQLRREADMKIDEIADLMGLSPKTVKNTLTRALKSIQSYLEDNGIIIPAALLALLLS</sequence>
<dbReference type="PANTHER" id="PTHR43133">
    <property type="entry name" value="RNA POLYMERASE ECF-TYPE SIGMA FACTO"/>
    <property type="match status" value="1"/>
</dbReference>
<dbReference type="InterPro" id="IPR013324">
    <property type="entry name" value="RNA_pol_sigma_r3/r4-like"/>
</dbReference>
<dbReference type="InterPro" id="IPR013249">
    <property type="entry name" value="RNA_pol_sigma70_r4_t2"/>
</dbReference>